<dbReference type="PATRIC" id="fig|1303.87.peg.724"/>
<gene>
    <name evidence="1" type="ORF">SORDD17_00598</name>
</gene>
<dbReference type="Proteomes" id="UP000072989">
    <property type="component" value="Unassembled WGS sequence"/>
</dbReference>
<accession>A0A139RN61</accession>
<evidence type="ECO:0000313" key="2">
    <source>
        <dbReference type="Proteomes" id="UP000072989"/>
    </source>
</evidence>
<protein>
    <submittedName>
        <fullName evidence="1">Uncharacterized protein</fullName>
    </submittedName>
</protein>
<evidence type="ECO:0000313" key="1">
    <source>
        <dbReference type="EMBL" id="KXU16202.1"/>
    </source>
</evidence>
<name>A0A139RN61_STROR</name>
<proteinExistence type="predicted"/>
<dbReference type="RefSeq" id="WP_006155258.1">
    <property type="nucleotide sequence ID" value="NZ_KQ970795.1"/>
</dbReference>
<comment type="caution">
    <text evidence="1">The sequence shown here is derived from an EMBL/GenBank/DDBJ whole genome shotgun (WGS) entry which is preliminary data.</text>
</comment>
<reference evidence="1 2" key="1">
    <citation type="submission" date="2016-01" db="EMBL/GenBank/DDBJ databases">
        <title>Highly variable Streptococcus oralis are common among viridans streptococci isolated from primates.</title>
        <authorList>
            <person name="Denapaite D."/>
            <person name="Rieger M."/>
            <person name="Koendgen S."/>
            <person name="Brueckner R."/>
            <person name="Ochigava I."/>
            <person name="Kappeler P."/>
            <person name="Maetz-Rensing K."/>
            <person name="Leendertz F."/>
            <person name="Hakenbeck R."/>
        </authorList>
    </citation>
    <scope>NUCLEOTIDE SEQUENCE [LARGE SCALE GENOMIC DNA]</scope>
    <source>
        <strain evidence="1 2">DD17</strain>
    </source>
</reference>
<dbReference type="AlphaFoldDB" id="A0A139RN61"/>
<organism evidence="1 2">
    <name type="scientific">Streptococcus oralis</name>
    <dbReference type="NCBI Taxonomy" id="1303"/>
    <lineage>
        <taxon>Bacteria</taxon>
        <taxon>Bacillati</taxon>
        <taxon>Bacillota</taxon>
        <taxon>Bacilli</taxon>
        <taxon>Lactobacillales</taxon>
        <taxon>Streptococcaceae</taxon>
        <taxon>Streptococcus</taxon>
    </lineage>
</organism>
<sequence>MSKQLWNYLRSRVQVVNSDGEVIKGLVTDFIDEMDNDEQDEITILIDNPSPDEPTEISLFESEIISIKAIS</sequence>
<dbReference type="EMBL" id="LQZE01000124">
    <property type="protein sequence ID" value="KXU16202.1"/>
    <property type="molecule type" value="Genomic_DNA"/>
</dbReference>